<dbReference type="InterPro" id="IPR050221">
    <property type="entry name" value="26S_Proteasome_ATPase"/>
</dbReference>
<sequence length="441" mass="50682">MKQNPTNIQLVLDWLKKVIDNRLDVHLGQAKEFEAGPFEFYNEDSGLAKFIATHQPSFEELVLFMLALTPHLQPDYLGQIVSKHFPEGGDYPEFGGVKGTNHRSILPTGETAQFILAGDDLEGRIEVQRILSSEHWFAKKHILWLEPVREGEPVMSGRLVLDPEIVEQLTTGMISKPRFSIDFPAEYIETEMEWGDLVLHPNTLLQIREIENWITHNDTLLHEWGMKKKIKPGYRALFYGPPGTGKTLTATLLGKYTGKDVFRIDLSRVVSKYIGETEKNLSRLFDKAENKDWILFFDEADALFGKRTDIRDAHDKYANQEAAYLLQRIEGYDGLVILATNQRGNIDDAFVRRFQNIIHFPMPRPEERYEIWRKAFPPQIKIEEDIDWRQVSARFELAGASIMNVTQYCSLEALADKSGVVGLKRLESAIMREYIKEGKVI</sequence>
<dbReference type="InterPro" id="IPR003593">
    <property type="entry name" value="AAA+_ATPase"/>
</dbReference>
<feature type="domain" description="AAA+ ATPase" evidence="4">
    <location>
        <begin position="232"/>
        <end position="364"/>
    </location>
</feature>
<evidence type="ECO:0000256" key="3">
    <source>
        <dbReference type="ARBA" id="ARBA00022840"/>
    </source>
</evidence>
<keyword evidence="3" id="KW-0067">ATP-binding</keyword>
<comment type="similarity">
    <text evidence="1">Belongs to the AAA ATPase family.</text>
</comment>
<dbReference type="RefSeq" id="WP_070068161.1">
    <property type="nucleotide sequence ID" value="NZ_MJUW02000120.1"/>
</dbReference>
<accession>A0A1V6LX10</accession>
<dbReference type="CDD" id="cd19481">
    <property type="entry name" value="RecA-like_protease"/>
    <property type="match status" value="1"/>
</dbReference>
<keyword evidence="2" id="KW-0547">Nucleotide-binding</keyword>
<dbReference type="SUPFAM" id="SSF52540">
    <property type="entry name" value="P-loop containing nucleoside triphosphate hydrolases"/>
    <property type="match status" value="1"/>
</dbReference>
<evidence type="ECO:0000313" key="6">
    <source>
        <dbReference type="Proteomes" id="UP000242219"/>
    </source>
</evidence>
<organism evidence="5 6">
    <name type="scientific">Candidatus Brocadia sapporoensis</name>
    <dbReference type="NCBI Taxonomy" id="392547"/>
    <lineage>
        <taxon>Bacteria</taxon>
        <taxon>Pseudomonadati</taxon>
        <taxon>Planctomycetota</taxon>
        <taxon>Candidatus Brocadiia</taxon>
        <taxon>Candidatus Brocadiales</taxon>
        <taxon>Candidatus Brocadiaceae</taxon>
        <taxon>Candidatus Brocadia</taxon>
    </lineage>
</organism>
<dbReference type="GO" id="GO:0016887">
    <property type="term" value="F:ATP hydrolysis activity"/>
    <property type="evidence" value="ECO:0007669"/>
    <property type="project" value="InterPro"/>
</dbReference>
<dbReference type="GO" id="GO:0005524">
    <property type="term" value="F:ATP binding"/>
    <property type="evidence" value="ECO:0007669"/>
    <property type="project" value="UniProtKB-KW"/>
</dbReference>
<dbReference type="EMBL" id="MJUW02000120">
    <property type="protein sequence ID" value="OQD44673.1"/>
    <property type="molecule type" value="Genomic_DNA"/>
</dbReference>
<evidence type="ECO:0000313" key="5">
    <source>
        <dbReference type="EMBL" id="OQD44673.1"/>
    </source>
</evidence>
<dbReference type="Gene3D" id="3.40.50.300">
    <property type="entry name" value="P-loop containing nucleotide triphosphate hydrolases"/>
    <property type="match status" value="1"/>
</dbReference>
<dbReference type="InterPro" id="IPR027417">
    <property type="entry name" value="P-loop_NTPase"/>
</dbReference>
<dbReference type="PANTHER" id="PTHR23073">
    <property type="entry name" value="26S PROTEASOME REGULATORY SUBUNIT"/>
    <property type="match status" value="1"/>
</dbReference>
<evidence type="ECO:0000259" key="4">
    <source>
        <dbReference type="SMART" id="SM00382"/>
    </source>
</evidence>
<gene>
    <name evidence="5" type="ORF">BIY37_12555</name>
</gene>
<dbReference type="AlphaFoldDB" id="A0A1V6LX10"/>
<dbReference type="InterPro" id="IPR003959">
    <property type="entry name" value="ATPase_AAA_core"/>
</dbReference>
<keyword evidence="6" id="KW-1185">Reference proteome</keyword>
<comment type="caution">
    <text evidence="5">The sequence shown here is derived from an EMBL/GenBank/DDBJ whole genome shotgun (WGS) entry which is preliminary data.</text>
</comment>
<name>A0A1V6LX10_9BACT</name>
<dbReference type="Pfam" id="PF00004">
    <property type="entry name" value="AAA"/>
    <property type="match status" value="1"/>
</dbReference>
<proteinExistence type="inferred from homology"/>
<evidence type="ECO:0000256" key="2">
    <source>
        <dbReference type="ARBA" id="ARBA00022741"/>
    </source>
</evidence>
<evidence type="ECO:0000256" key="1">
    <source>
        <dbReference type="ARBA" id="ARBA00006914"/>
    </source>
</evidence>
<dbReference type="SMART" id="SM00382">
    <property type="entry name" value="AAA"/>
    <property type="match status" value="1"/>
</dbReference>
<dbReference type="Proteomes" id="UP000242219">
    <property type="component" value="Unassembled WGS sequence"/>
</dbReference>
<reference evidence="5 6" key="1">
    <citation type="journal article" date="2016" name="Genome Announc.">
        <title>Draft Genome Sequence of the Anaerobic Ammonium-Oxidizing Bacterium 'Candidatus Brocadia sp. 40'.</title>
        <authorList>
            <person name="Ali M."/>
            <person name="Haroon M.F."/>
            <person name="Narita Y."/>
            <person name="Zhang L."/>
            <person name="Rangel Shaw D."/>
            <person name="Okabe S."/>
            <person name="Saikaly P.E."/>
        </authorList>
    </citation>
    <scope>NUCLEOTIDE SEQUENCE [LARGE SCALE GENOMIC DNA]</scope>
    <source>
        <strain evidence="5 6">40</strain>
    </source>
</reference>
<protein>
    <submittedName>
        <fullName evidence="5">AAA family ATPase</fullName>
    </submittedName>
</protein>